<organism evidence="5 6">
    <name type="scientific">Araneus ventricosus</name>
    <name type="common">Orbweaver spider</name>
    <name type="synonym">Epeira ventricosa</name>
    <dbReference type="NCBI Taxonomy" id="182803"/>
    <lineage>
        <taxon>Eukaryota</taxon>
        <taxon>Metazoa</taxon>
        <taxon>Ecdysozoa</taxon>
        <taxon>Arthropoda</taxon>
        <taxon>Chelicerata</taxon>
        <taxon>Arachnida</taxon>
        <taxon>Araneae</taxon>
        <taxon>Araneomorphae</taxon>
        <taxon>Entelegynae</taxon>
        <taxon>Araneoidea</taxon>
        <taxon>Araneidae</taxon>
        <taxon>Araneus</taxon>
    </lineage>
</organism>
<gene>
    <name evidence="5" type="ORF">AVEN_224692_1</name>
</gene>
<keyword evidence="1 3" id="KW-0863">Zinc-finger</keyword>
<dbReference type="GO" id="GO:0008270">
    <property type="term" value="F:zinc ion binding"/>
    <property type="evidence" value="ECO:0007669"/>
    <property type="project" value="UniProtKB-KW"/>
</dbReference>
<dbReference type="InterPro" id="IPR013083">
    <property type="entry name" value="Znf_RING/FYVE/PHD"/>
</dbReference>
<dbReference type="Gene3D" id="3.30.40.10">
    <property type="entry name" value="Zinc/RING finger domain, C3HC4 (zinc finger)"/>
    <property type="match status" value="1"/>
</dbReference>
<name>A0A4Y2LTI6_ARAVE</name>
<dbReference type="OrthoDB" id="8062037at2759"/>
<evidence type="ECO:0000256" key="1">
    <source>
        <dbReference type="ARBA" id="ARBA00022771"/>
    </source>
</evidence>
<dbReference type="SUPFAM" id="SSF57850">
    <property type="entry name" value="RING/U-box"/>
    <property type="match status" value="1"/>
</dbReference>
<evidence type="ECO:0000313" key="6">
    <source>
        <dbReference type="Proteomes" id="UP000499080"/>
    </source>
</evidence>
<evidence type="ECO:0000256" key="2">
    <source>
        <dbReference type="ARBA" id="ARBA00022833"/>
    </source>
</evidence>
<evidence type="ECO:0000259" key="4">
    <source>
        <dbReference type="PROSITE" id="PS50089"/>
    </source>
</evidence>
<evidence type="ECO:0000256" key="3">
    <source>
        <dbReference type="PROSITE-ProRule" id="PRU00175"/>
    </source>
</evidence>
<feature type="domain" description="RING-type" evidence="4">
    <location>
        <begin position="15"/>
        <end position="56"/>
    </location>
</feature>
<dbReference type="CDD" id="cd16448">
    <property type="entry name" value="RING-H2"/>
    <property type="match status" value="1"/>
</dbReference>
<keyword evidence="6" id="KW-1185">Reference proteome</keyword>
<dbReference type="AlphaFoldDB" id="A0A4Y2LTI6"/>
<reference evidence="5 6" key="1">
    <citation type="journal article" date="2019" name="Sci. Rep.">
        <title>Orb-weaving spider Araneus ventricosus genome elucidates the spidroin gene catalogue.</title>
        <authorList>
            <person name="Kono N."/>
            <person name="Nakamura H."/>
            <person name="Ohtoshi R."/>
            <person name="Moran D.A.P."/>
            <person name="Shinohara A."/>
            <person name="Yoshida Y."/>
            <person name="Fujiwara M."/>
            <person name="Mori M."/>
            <person name="Tomita M."/>
            <person name="Arakawa K."/>
        </authorList>
    </citation>
    <scope>NUCLEOTIDE SEQUENCE [LARGE SCALE GENOMIC DNA]</scope>
</reference>
<proteinExistence type="predicted"/>
<protein>
    <recommendedName>
        <fullName evidence="4">RING-type domain-containing protein</fullName>
    </recommendedName>
</protein>
<accession>A0A4Y2LTI6</accession>
<comment type="caution">
    <text evidence="5">The sequence shown here is derived from an EMBL/GenBank/DDBJ whole genome shotgun (WGS) entry which is preliminary data.</text>
</comment>
<dbReference type="Proteomes" id="UP000499080">
    <property type="component" value="Unassembled WGS sequence"/>
</dbReference>
<dbReference type="SMART" id="SM00184">
    <property type="entry name" value="RING"/>
    <property type="match status" value="1"/>
</dbReference>
<dbReference type="Pfam" id="PF13639">
    <property type="entry name" value="zf-RING_2"/>
    <property type="match status" value="1"/>
</dbReference>
<evidence type="ECO:0000313" key="5">
    <source>
        <dbReference type="EMBL" id="GBN16687.1"/>
    </source>
</evidence>
<keyword evidence="1 3" id="KW-0479">Metal-binding</keyword>
<dbReference type="PROSITE" id="PS50089">
    <property type="entry name" value="ZF_RING_2"/>
    <property type="match status" value="1"/>
</dbReference>
<sequence length="285" mass="34014">MALQFTNDSTDTPTCPICLRVVDKEQYYKLGCNHKIHIECVDLWTKNYSKTCPCCQNWHTKCALCKEKNHSKLTICNDCRIHLGKIKDLFDKIKAKPLVLKPPVSEAETKRVYPDMFSNLSDREIYIQSLRIYALELLDLKRYFDQIDTTHLKSMSDVLQKIHFLLFFRDRKFLRDMYPDILENRWESRYLIHQTKHKSYSQSADNEPMKYIMEEYIKVLFQPAFQSSSEFDKHVRAFEKLQHFMRDYESSLFRKALVSFIETIDKEILAQINGFVQVFEENKVM</sequence>
<dbReference type="EMBL" id="BGPR01006177">
    <property type="protein sequence ID" value="GBN16687.1"/>
    <property type="molecule type" value="Genomic_DNA"/>
</dbReference>
<keyword evidence="2" id="KW-0862">Zinc</keyword>
<dbReference type="InterPro" id="IPR001841">
    <property type="entry name" value="Znf_RING"/>
</dbReference>